<dbReference type="InterPro" id="IPR053866">
    <property type="entry name" value="PhyR_sigma2"/>
</dbReference>
<name>A0A511BN74_9PROT</name>
<dbReference type="AlphaFoldDB" id="A0A511BN74"/>
<feature type="domain" description="Response regulatory" evidence="3">
    <location>
        <begin position="130"/>
        <end position="243"/>
    </location>
</feature>
<keyword evidence="5" id="KW-1185">Reference proteome</keyword>
<dbReference type="Pfam" id="PF00072">
    <property type="entry name" value="Response_reg"/>
    <property type="match status" value="1"/>
</dbReference>
<dbReference type="GO" id="GO:0000160">
    <property type="term" value="P:phosphorelay signal transduction system"/>
    <property type="evidence" value="ECO:0007669"/>
    <property type="project" value="InterPro"/>
</dbReference>
<dbReference type="Proteomes" id="UP000321405">
    <property type="component" value="Unassembled WGS sequence"/>
</dbReference>
<dbReference type="InterPro" id="IPR050595">
    <property type="entry name" value="Bact_response_regulator"/>
</dbReference>
<evidence type="ECO:0000313" key="4">
    <source>
        <dbReference type="EMBL" id="GEL01789.1"/>
    </source>
</evidence>
<gene>
    <name evidence="4" type="ORF">SSA02_09520</name>
</gene>
<sequence length="250" mass="26816">MVDAERQDLMQALPFARRFARALEGSQSQGDQLVARAIRSLASGGSGSSGHDLGARFRLYRAIIAAFRSRLSGDEQGSSLSLTHRLVLLLTSLEEVPLPAVALILDCTEREVLTEIAAANEGLRSVAETSVLIIEDEPIIAMDIQDVVLQCGHHVAGVAYTEADAVRIARETRPGLILADINLGGGGDGMHAVGRIMKDHQAPVIFVTAYPERLLTGEQEEPSFIITKPFEPTTLAITTYQAVTGGLKAF</sequence>
<dbReference type="RefSeq" id="WP_147092794.1">
    <property type="nucleotide sequence ID" value="NZ_BJVC01000002.1"/>
</dbReference>
<feature type="modified residue" description="4-aspartylphosphate" evidence="2">
    <location>
        <position position="180"/>
    </location>
</feature>
<dbReference type="SMART" id="SM00448">
    <property type="entry name" value="REC"/>
    <property type="match status" value="1"/>
</dbReference>
<dbReference type="PANTHER" id="PTHR44591:SF20">
    <property type="entry name" value="PROTEIN PILH"/>
    <property type="match status" value="1"/>
</dbReference>
<dbReference type="SUPFAM" id="SSF52172">
    <property type="entry name" value="CheY-like"/>
    <property type="match status" value="1"/>
</dbReference>
<accession>A0A511BN74</accession>
<organism evidence="4 5">
    <name type="scientific">Swaminathania salitolerans</name>
    <dbReference type="NCBI Taxonomy" id="182838"/>
    <lineage>
        <taxon>Bacteria</taxon>
        <taxon>Pseudomonadati</taxon>
        <taxon>Pseudomonadota</taxon>
        <taxon>Alphaproteobacteria</taxon>
        <taxon>Acetobacterales</taxon>
        <taxon>Acetobacteraceae</taxon>
        <taxon>Swaminathania</taxon>
    </lineage>
</organism>
<evidence type="ECO:0000256" key="2">
    <source>
        <dbReference type="PROSITE-ProRule" id="PRU00169"/>
    </source>
</evidence>
<dbReference type="EMBL" id="BJVC01000002">
    <property type="protein sequence ID" value="GEL01789.1"/>
    <property type="molecule type" value="Genomic_DNA"/>
</dbReference>
<dbReference type="PROSITE" id="PS50110">
    <property type="entry name" value="RESPONSE_REGULATORY"/>
    <property type="match status" value="1"/>
</dbReference>
<dbReference type="PANTHER" id="PTHR44591">
    <property type="entry name" value="STRESS RESPONSE REGULATOR PROTEIN 1"/>
    <property type="match status" value="1"/>
</dbReference>
<dbReference type="Pfam" id="PF22029">
    <property type="entry name" value="PhyR_sigma2"/>
    <property type="match status" value="1"/>
</dbReference>
<dbReference type="Gene3D" id="1.20.140.160">
    <property type="match status" value="1"/>
</dbReference>
<proteinExistence type="predicted"/>
<evidence type="ECO:0000259" key="3">
    <source>
        <dbReference type="PROSITE" id="PS50110"/>
    </source>
</evidence>
<dbReference type="OrthoDB" id="9786101at2"/>
<keyword evidence="1 2" id="KW-0597">Phosphoprotein</keyword>
<evidence type="ECO:0000256" key="1">
    <source>
        <dbReference type="ARBA" id="ARBA00022553"/>
    </source>
</evidence>
<evidence type="ECO:0000313" key="5">
    <source>
        <dbReference type="Proteomes" id="UP000321405"/>
    </source>
</evidence>
<dbReference type="NCBIfam" id="NF006623">
    <property type="entry name" value="PRK09191.1"/>
    <property type="match status" value="1"/>
</dbReference>
<comment type="caution">
    <text evidence="4">The sequence shown here is derived from an EMBL/GenBank/DDBJ whole genome shotgun (WGS) entry which is preliminary data.</text>
</comment>
<dbReference type="InterPro" id="IPR001789">
    <property type="entry name" value="Sig_transdc_resp-reg_receiver"/>
</dbReference>
<dbReference type="InterPro" id="IPR011006">
    <property type="entry name" value="CheY-like_superfamily"/>
</dbReference>
<dbReference type="Gene3D" id="3.40.50.2300">
    <property type="match status" value="1"/>
</dbReference>
<protein>
    <submittedName>
        <fullName evidence="4">Response regulator</fullName>
    </submittedName>
</protein>
<reference evidence="4 5" key="1">
    <citation type="submission" date="2019-07" db="EMBL/GenBank/DDBJ databases">
        <title>Whole genome shotgun sequence of Swaminathania salitolerans NBRC 104436.</title>
        <authorList>
            <person name="Hosoyama A."/>
            <person name="Uohara A."/>
            <person name="Ohji S."/>
            <person name="Ichikawa N."/>
        </authorList>
    </citation>
    <scope>NUCLEOTIDE SEQUENCE [LARGE SCALE GENOMIC DNA]</scope>
    <source>
        <strain evidence="4 5">NBRC 104436</strain>
    </source>
</reference>